<reference evidence="1 2" key="1">
    <citation type="submission" date="2019-09" db="EMBL/GenBank/DDBJ databases">
        <authorList>
            <person name="Chandra G."/>
            <person name="Truman W A."/>
        </authorList>
    </citation>
    <scope>NUCLEOTIDE SEQUENCE [LARGE SCALE GENOMIC DNA]</scope>
    <source>
        <strain evidence="1">PS624</strain>
    </source>
</reference>
<sequence>MSSGRKLASKGGPTSTGGVILEGNENLKIEGKIIASIGQIASCPVCGPGKGPIVAVGERTLILPAGPAALVDDYVACGCPPMSNTLLPQQHSGFGGPRHPVTSDMGLPVVSMTSYRYMQVIIERLDDSEKPGLAYKLKDRKKVAVLQDSTCNATGEGCEHPVENHADYDTLLVGEDSEWTFYAYEETLDQDIS</sequence>
<dbReference type="RefSeq" id="WP_224794594.1">
    <property type="nucleotide sequence ID" value="NZ_CABVGZ010000013.1"/>
</dbReference>
<evidence type="ECO:0000313" key="1">
    <source>
        <dbReference type="EMBL" id="VVM69252.1"/>
    </source>
</evidence>
<proteinExistence type="predicted"/>
<dbReference type="AlphaFoldDB" id="A0A5E6RN68"/>
<dbReference type="Pfam" id="PF05488">
    <property type="entry name" value="PAAR_motif"/>
    <property type="match status" value="1"/>
</dbReference>
<gene>
    <name evidence="1" type="ORF">PS624_01719</name>
</gene>
<dbReference type="Gene3D" id="2.60.200.60">
    <property type="match status" value="1"/>
</dbReference>
<protein>
    <recommendedName>
        <fullName evidence="3">PAAR domain-containing protein</fullName>
    </recommendedName>
</protein>
<evidence type="ECO:0000313" key="2">
    <source>
        <dbReference type="Proteomes" id="UP000326241"/>
    </source>
</evidence>
<dbReference type="CDD" id="cd14744">
    <property type="entry name" value="PAAR_CT_2"/>
    <property type="match status" value="1"/>
</dbReference>
<dbReference type="InterPro" id="IPR008727">
    <property type="entry name" value="PAAR_motif"/>
</dbReference>
<evidence type="ECO:0008006" key="3">
    <source>
        <dbReference type="Google" id="ProtNLM"/>
    </source>
</evidence>
<organism evidence="1 2">
    <name type="scientific">Pseudomonas fluorescens</name>
    <dbReference type="NCBI Taxonomy" id="294"/>
    <lineage>
        <taxon>Bacteria</taxon>
        <taxon>Pseudomonadati</taxon>
        <taxon>Pseudomonadota</taxon>
        <taxon>Gammaproteobacteria</taxon>
        <taxon>Pseudomonadales</taxon>
        <taxon>Pseudomonadaceae</taxon>
        <taxon>Pseudomonas</taxon>
    </lineage>
</organism>
<name>A0A5E6RN68_PSEFL</name>
<accession>A0A5E6RN68</accession>
<dbReference type="Proteomes" id="UP000326241">
    <property type="component" value="Unassembled WGS sequence"/>
</dbReference>
<dbReference type="EMBL" id="CABVGZ010000013">
    <property type="protein sequence ID" value="VVM69252.1"/>
    <property type="molecule type" value="Genomic_DNA"/>
</dbReference>